<gene>
    <name evidence="2" type="ORF">SDC9_143569</name>
</gene>
<name>A0A645E4A1_9ZZZZ</name>
<dbReference type="EMBL" id="VSSQ01042789">
    <property type="protein sequence ID" value="MPM96406.1"/>
    <property type="molecule type" value="Genomic_DNA"/>
</dbReference>
<proteinExistence type="predicted"/>
<evidence type="ECO:0000313" key="2">
    <source>
        <dbReference type="EMBL" id="MPM96406.1"/>
    </source>
</evidence>
<comment type="caution">
    <text evidence="2">The sequence shown here is derived from an EMBL/GenBank/DDBJ whole genome shotgun (WGS) entry which is preliminary data.</text>
</comment>
<sequence>MTGVERTLPLLIGGRPQPGEDPAAQRLHRTGGDDALRAAADAGHHVETRHVRVGGHHGGGDVAVGEQPGRRPRVADVGDQLLVAVAVEHADGDLVDRLALGLGDLADVLTDRGPEVDRIGRVRAHGELLHVEALLGVVHRSALGAGEQRDGVAHAPGEQAGAVHRVDRDVHRRAVAVAHLLAVGEHRRLVLLALADDDRAVDPDVGQHLAHGTDSGTVTGFLLAAAGPASRGQCGSLGGAHQVETEIVVGEHELLGSGVRHGDPPGHDEWCRSTATLSCPPGGRHPAGKKCFPVEHRRHASCGTPGWWPVPRDARPVGPQGEHRGLVGSRHALGHRLRHHPHHRSECRSR</sequence>
<organism evidence="2">
    <name type="scientific">bioreactor metagenome</name>
    <dbReference type="NCBI Taxonomy" id="1076179"/>
    <lineage>
        <taxon>unclassified sequences</taxon>
        <taxon>metagenomes</taxon>
        <taxon>ecological metagenomes</taxon>
    </lineage>
</organism>
<dbReference type="AlphaFoldDB" id="A0A645E4A1"/>
<evidence type="ECO:0000256" key="1">
    <source>
        <dbReference type="SAM" id="MobiDB-lite"/>
    </source>
</evidence>
<protein>
    <submittedName>
        <fullName evidence="2">Uncharacterized protein</fullName>
    </submittedName>
</protein>
<accession>A0A645E4A1</accession>
<feature type="region of interest" description="Disordered" evidence="1">
    <location>
        <begin position="1"/>
        <end position="27"/>
    </location>
</feature>
<feature type="region of interest" description="Disordered" evidence="1">
    <location>
        <begin position="51"/>
        <end position="71"/>
    </location>
</feature>
<reference evidence="2" key="1">
    <citation type="submission" date="2019-08" db="EMBL/GenBank/DDBJ databases">
        <authorList>
            <person name="Kucharzyk K."/>
            <person name="Murdoch R.W."/>
            <person name="Higgins S."/>
            <person name="Loffler F."/>
        </authorList>
    </citation>
    <scope>NUCLEOTIDE SEQUENCE</scope>
</reference>